<dbReference type="AlphaFoldDB" id="A8MAU2"/>
<dbReference type="OrthoDB" id="41219at2157"/>
<evidence type="ECO:0000313" key="1">
    <source>
        <dbReference type="EMBL" id="ABW01128.1"/>
    </source>
</evidence>
<accession>A8MAU2</accession>
<reference evidence="1 2" key="1">
    <citation type="submission" date="2007-10" db="EMBL/GenBank/DDBJ databases">
        <title>Complete sequence of Caldivirga maquilingensis IC-167.</title>
        <authorList>
            <consortium name="US DOE Joint Genome Institute"/>
            <person name="Copeland A."/>
            <person name="Lucas S."/>
            <person name="Lapidus A."/>
            <person name="Barry K."/>
            <person name="Glavina del Rio T."/>
            <person name="Dalin E."/>
            <person name="Tice H."/>
            <person name="Pitluck S."/>
            <person name="Saunders E."/>
            <person name="Brettin T."/>
            <person name="Bruce D."/>
            <person name="Detter J.C."/>
            <person name="Han C."/>
            <person name="Schmutz J."/>
            <person name="Larimer F."/>
            <person name="Land M."/>
            <person name="Hauser L."/>
            <person name="Kyrpides N."/>
            <person name="Ivanova N."/>
            <person name="Biddle J.F."/>
            <person name="Zhang Z."/>
            <person name="Fitz-Gibbon S.T."/>
            <person name="Lowe T.M."/>
            <person name="Saltikov C."/>
            <person name="House C.H."/>
            <person name="Richardson P."/>
        </authorList>
    </citation>
    <scope>NUCLEOTIDE SEQUENCE [LARGE SCALE GENOMIC DNA]</scope>
    <source>
        <strain evidence="2">ATCC 700844 / DSM 13496 / JCM 10307 / IC-167</strain>
    </source>
</reference>
<dbReference type="HOGENOM" id="CLU_2419864_0_0_2"/>
<gene>
    <name evidence="1" type="ordered locus">Cmaq_0280</name>
</gene>
<keyword evidence="2" id="KW-1185">Reference proteome</keyword>
<dbReference type="EMBL" id="CP000852">
    <property type="protein sequence ID" value="ABW01128.1"/>
    <property type="molecule type" value="Genomic_DNA"/>
</dbReference>
<protein>
    <submittedName>
        <fullName evidence="1">Uncharacterized protein</fullName>
    </submittedName>
</protein>
<dbReference type="Proteomes" id="UP000001137">
    <property type="component" value="Chromosome"/>
</dbReference>
<proteinExistence type="predicted"/>
<dbReference type="eggNOG" id="arCOG08091">
    <property type="taxonomic scope" value="Archaea"/>
</dbReference>
<evidence type="ECO:0000313" key="2">
    <source>
        <dbReference type="Proteomes" id="UP000001137"/>
    </source>
</evidence>
<organism evidence="1 2">
    <name type="scientific">Caldivirga maquilingensis (strain ATCC 700844 / DSM 13496 / JCM 10307 / IC-167)</name>
    <dbReference type="NCBI Taxonomy" id="397948"/>
    <lineage>
        <taxon>Archaea</taxon>
        <taxon>Thermoproteota</taxon>
        <taxon>Thermoprotei</taxon>
        <taxon>Thermoproteales</taxon>
        <taxon>Thermoproteaceae</taxon>
        <taxon>Caldivirga</taxon>
    </lineage>
</organism>
<dbReference type="KEGG" id="cma:Cmaq_0280"/>
<sequence>MSATYVGNPGYITQEFTNYLPISINIDNKFGNILIIVSNKSPIKSEEGLAFVTVGIDEEGNLAYISIEPEDKELASFVSRIKASHWADKAS</sequence>
<name>A8MAU2_CALMQ</name>